<protein>
    <submittedName>
        <fullName evidence="2">Uncharacterized protein</fullName>
    </submittedName>
</protein>
<name>A0A8S2TNN1_9BILA</name>
<accession>A0A8S2TNN1</accession>
<proteinExistence type="predicted"/>
<dbReference type="Proteomes" id="UP000682733">
    <property type="component" value="Unassembled WGS sequence"/>
</dbReference>
<evidence type="ECO:0000313" key="3">
    <source>
        <dbReference type="Proteomes" id="UP000682733"/>
    </source>
</evidence>
<sequence length="208" mass="23010">MNQRNVQPIIHNIGQGKYMITTDAEISTTGVATCLALVIFFQRPSDAENCYTLIAHYNSEYLPTPVNDENFTATEHTQYWIDQACKFVQGARGLLEKDGEAVINNIVLIGGASRDGYSTASGRAFENIKYNLTSVGAAIKDFVDKVTFALFCPFLEPAWIDGAEFAADAAVLVQRQLTSDYISIFTNTGYPGYPIPYARKKLRLCVQV</sequence>
<organism evidence="2 3">
    <name type="scientific">Didymodactylos carnosus</name>
    <dbReference type="NCBI Taxonomy" id="1234261"/>
    <lineage>
        <taxon>Eukaryota</taxon>
        <taxon>Metazoa</taxon>
        <taxon>Spiralia</taxon>
        <taxon>Gnathifera</taxon>
        <taxon>Rotifera</taxon>
        <taxon>Eurotatoria</taxon>
        <taxon>Bdelloidea</taxon>
        <taxon>Philodinida</taxon>
        <taxon>Philodinidae</taxon>
        <taxon>Didymodactylos</taxon>
    </lineage>
</organism>
<evidence type="ECO:0000313" key="1">
    <source>
        <dbReference type="EMBL" id="CAF1511869.1"/>
    </source>
</evidence>
<dbReference type="EMBL" id="CAJNOK010035293">
    <property type="protein sequence ID" value="CAF1511869.1"/>
    <property type="molecule type" value="Genomic_DNA"/>
</dbReference>
<dbReference type="AlphaFoldDB" id="A0A8S2TNN1"/>
<dbReference type="Proteomes" id="UP000677228">
    <property type="component" value="Unassembled WGS sequence"/>
</dbReference>
<gene>
    <name evidence="1" type="ORF">OVA965_LOCUS37405</name>
    <name evidence="2" type="ORF">TMI583_LOCUS38482</name>
</gene>
<comment type="caution">
    <text evidence="2">The sequence shown here is derived from an EMBL/GenBank/DDBJ whole genome shotgun (WGS) entry which is preliminary data.</text>
</comment>
<evidence type="ECO:0000313" key="2">
    <source>
        <dbReference type="EMBL" id="CAF4299586.1"/>
    </source>
</evidence>
<reference evidence="2" key="1">
    <citation type="submission" date="2021-02" db="EMBL/GenBank/DDBJ databases">
        <authorList>
            <person name="Nowell W R."/>
        </authorList>
    </citation>
    <scope>NUCLEOTIDE SEQUENCE</scope>
</reference>
<dbReference type="EMBL" id="CAJOBA010057370">
    <property type="protein sequence ID" value="CAF4299586.1"/>
    <property type="molecule type" value="Genomic_DNA"/>
</dbReference>